<evidence type="ECO:0000313" key="14">
    <source>
        <dbReference type="EMBL" id="KAF0725068.1"/>
    </source>
</evidence>
<dbReference type="GO" id="GO:0005886">
    <property type="term" value="C:plasma membrane"/>
    <property type="evidence" value="ECO:0007669"/>
    <property type="project" value="TreeGrafter"/>
</dbReference>
<dbReference type="GO" id="GO:0042742">
    <property type="term" value="P:defense response to bacterium"/>
    <property type="evidence" value="ECO:0007669"/>
    <property type="project" value="UniProtKB-ARBA"/>
</dbReference>
<dbReference type="InterPro" id="IPR013112">
    <property type="entry name" value="FAD-bd_8"/>
</dbReference>
<dbReference type="InterPro" id="IPR050369">
    <property type="entry name" value="RBOH/FRE"/>
</dbReference>
<feature type="compositionally biased region" description="Polar residues" evidence="10">
    <location>
        <begin position="72"/>
        <end position="90"/>
    </location>
</feature>
<gene>
    <name evidence="14" type="ORF">Ae201684_016466</name>
</gene>
<dbReference type="Pfam" id="PF08022">
    <property type="entry name" value="FAD_binding_8"/>
    <property type="match status" value="1"/>
</dbReference>
<accession>A0A6G0WCN1</accession>
<dbReference type="EMBL" id="VJMJ01000253">
    <property type="protein sequence ID" value="KAF0725068.1"/>
    <property type="molecule type" value="Genomic_DNA"/>
</dbReference>
<keyword evidence="8" id="KW-0560">Oxidoreductase</keyword>
<dbReference type="Pfam" id="PF01794">
    <property type="entry name" value="Ferric_reduct"/>
    <property type="match status" value="1"/>
</dbReference>
<dbReference type="InterPro" id="IPR002048">
    <property type="entry name" value="EF_hand_dom"/>
</dbReference>
<dbReference type="Gene3D" id="2.40.30.10">
    <property type="entry name" value="Translation factors"/>
    <property type="match status" value="1"/>
</dbReference>
<evidence type="ECO:0000256" key="6">
    <source>
        <dbReference type="ARBA" id="ARBA00022857"/>
    </source>
</evidence>
<comment type="subcellular location">
    <subcellularLocation>
        <location evidence="1">Membrane</location>
        <topology evidence="1">Multi-pass membrane protein</topology>
    </subcellularLocation>
</comment>
<feature type="domain" description="FAD-binding FR-type" evidence="13">
    <location>
        <begin position="572"/>
        <end position="676"/>
    </location>
</feature>
<dbReference type="FunFam" id="2.40.30.10:FF:000059">
    <property type="entry name" value="dual oxidase isoform X1"/>
    <property type="match status" value="1"/>
</dbReference>
<dbReference type="InterPro" id="IPR013121">
    <property type="entry name" value="Fe_red_NAD-bd_6"/>
</dbReference>
<dbReference type="SFLD" id="SFLDG01168">
    <property type="entry name" value="Ferric_reductase_subgroup_(FRE"/>
    <property type="match status" value="1"/>
</dbReference>
<keyword evidence="15" id="KW-1185">Reference proteome</keyword>
<evidence type="ECO:0000259" key="13">
    <source>
        <dbReference type="PROSITE" id="PS51384"/>
    </source>
</evidence>
<proteinExistence type="predicted"/>
<evidence type="ECO:0000256" key="2">
    <source>
        <dbReference type="ARBA" id="ARBA00022630"/>
    </source>
</evidence>
<evidence type="ECO:0000256" key="8">
    <source>
        <dbReference type="ARBA" id="ARBA00023002"/>
    </source>
</evidence>
<evidence type="ECO:0000256" key="10">
    <source>
        <dbReference type="SAM" id="MobiDB-lite"/>
    </source>
</evidence>
<comment type="caution">
    <text evidence="14">The sequence shown here is derived from an EMBL/GenBank/DDBJ whole genome shotgun (WGS) entry which is preliminary data.</text>
</comment>
<keyword evidence="7 11" id="KW-1133">Transmembrane helix</keyword>
<keyword evidence="5" id="KW-0274">FAD</keyword>
<keyword evidence="2" id="KW-0285">Flavoprotein</keyword>
<sequence length="865" mass="97539">MATRAAPDRRKIKSNLSFINEGEEKNASFYNRPRPTGRGAAPGGDTVINVSTEYNESITPQTPQLLRPMGPSSVTSSRISSYHKSPHSTRTSFMLQSSALHGRLSTMSWNDGILGGEVGRTPVLGESKQSSMFSFDSSTSALDSRQYRGGAKSHLLSSVRSSHDLESIRGMKPSMAKLHALRDLLGSISDVHGHIDRETFSHTFDIADTTAFGNDKGVIDAKTLLVESCVELDIEEEEKLIFIFETLDVEGRGFITRAQLASLLEANFASFKLVAVGTNFSEMAAALFVKSRITVDKMSYPQFREVFGPFLTTIEEEDDEGEANFASQKPDPDEGRSKLSIFYERNHLRILWLILYFLLNAIVFLYKWQMYAVDPALGYGIKIARGCAQVCMLNFGIVLLPMCRSVIQAMKRSPLLWHMIPFDDHIEFHKIVGTVLLTAGLIHTGAHVANEINLYCIATPDQIARSIFVTRNVSMFAHGRPPFTSMLLALPVWTGVILLLITLIAFPLAAIPKFRQGNFNLFWYSHMLFFPFMLFACVHGLTGWLSKPQSFFWIGPPLLLYLLERRLRFTKMFTTPLKIVRAQMLDGTVALYIEKPRRFHYRPGMYLYLNVPALSSHEWHPFTISSAPGDQYISLHIRNAGDWTQALHRLINKVHKNGDAYPPVHIDGPVGAPTQDYHRFKTIVMIGGGIGVTPFASILKDIVYMWEDYRCLNCQHVRHPASFQIQKMYFHWVTRGQESLGWFQETMNSITEMDKDNIIEVHQYLSTVKTTDKTAQLKMIQAVVHDATGRDVVSGLNSKQMAHFGRPNWDAIFSTLARKHRGEEVGVFFCGPHALDKILSDMCHKYSSDPDTGGVYFDYHSEKFA</sequence>
<dbReference type="SUPFAM" id="SSF52343">
    <property type="entry name" value="Ferredoxin reductase-like, C-terminal NADP-linked domain"/>
    <property type="match status" value="1"/>
</dbReference>
<feature type="transmembrane region" description="Helical" evidence="11">
    <location>
        <begin position="350"/>
        <end position="371"/>
    </location>
</feature>
<dbReference type="PROSITE" id="PS50222">
    <property type="entry name" value="EF_HAND_2"/>
    <property type="match status" value="1"/>
</dbReference>
<evidence type="ECO:0000256" key="3">
    <source>
        <dbReference type="ARBA" id="ARBA00022692"/>
    </source>
</evidence>
<dbReference type="PANTHER" id="PTHR11972">
    <property type="entry name" value="NADPH OXIDASE"/>
    <property type="match status" value="1"/>
</dbReference>
<name>A0A6G0WCN1_9STRA</name>
<evidence type="ECO:0000256" key="9">
    <source>
        <dbReference type="ARBA" id="ARBA00023136"/>
    </source>
</evidence>
<dbReference type="PROSITE" id="PS51384">
    <property type="entry name" value="FAD_FR"/>
    <property type="match status" value="1"/>
</dbReference>
<dbReference type="SUPFAM" id="SSF63380">
    <property type="entry name" value="Riboflavin synthase domain-like"/>
    <property type="match status" value="1"/>
</dbReference>
<dbReference type="Proteomes" id="UP000481153">
    <property type="component" value="Unassembled WGS sequence"/>
</dbReference>
<protein>
    <recommendedName>
        <fullName evidence="16">FAD-binding FR-type domain-containing protein</fullName>
    </recommendedName>
</protein>
<keyword evidence="6" id="KW-0521">NADP</keyword>
<dbReference type="InterPro" id="IPR017927">
    <property type="entry name" value="FAD-bd_FR_type"/>
</dbReference>
<reference evidence="14 15" key="1">
    <citation type="submission" date="2019-07" db="EMBL/GenBank/DDBJ databases">
        <title>Genomics analysis of Aphanomyces spp. identifies a new class of oomycete effector associated with host adaptation.</title>
        <authorList>
            <person name="Gaulin E."/>
        </authorList>
    </citation>
    <scope>NUCLEOTIDE SEQUENCE [LARGE SCALE GENOMIC DNA]</scope>
    <source>
        <strain evidence="14 15">ATCC 201684</strain>
    </source>
</reference>
<feature type="transmembrane region" description="Helical" evidence="11">
    <location>
        <begin position="521"/>
        <end position="541"/>
    </location>
</feature>
<dbReference type="GO" id="GO:0016175">
    <property type="term" value="F:superoxide-generating NAD(P)H oxidase activity"/>
    <property type="evidence" value="ECO:0007669"/>
    <property type="project" value="UniProtKB-ARBA"/>
</dbReference>
<keyword evidence="4" id="KW-0479">Metal-binding</keyword>
<dbReference type="VEuPathDB" id="FungiDB:AeMF1_003470"/>
<dbReference type="SFLD" id="SFLDG01169">
    <property type="entry name" value="NADPH_oxidase_subgroup_(NOX)"/>
    <property type="match status" value="1"/>
</dbReference>
<dbReference type="FunFam" id="3.40.50.80:FF:000040">
    <property type="entry name" value="Respiratory burst oxidase protein D"/>
    <property type="match status" value="1"/>
</dbReference>
<evidence type="ECO:0000259" key="12">
    <source>
        <dbReference type="PROSITE" id="PS50222"/>
    </source>
</evidence>
<dbReference type="InterPro" id="IPR039261">
    <property type="entry name" value="FNR_nucleotide-bd"/>
</dbReference>
<dbReference type="SFLD" id="SFLDS00052">
    <property type="entry name" value="Ferric_Reductase_Domain"/>
    <property type="match status" value="1"/>
</dbReference>
<evidence type="ECO:0000256" key="4">
    <source>
        <dbReference type="ARBA" id="ARBA00022723"/>
    </source>
</evidence>
<dbReference type="InterPro" id="IPR013130">
    <property type="entry name" value="Fe3_Rdtase_TM_dom"/>
</dbReference>
<dbReference type="InterPro" id="IPR011992">
    <property type="entry name" value="EF-hand-dom_pair"/>
</dbReference>
<dbReference type="AlphaFoldDB" id="A0A6G0WCN1"/>
<evidence type="ECO:0000313" key="15">
    <source>
        <dbReference type="Proteomes" id="UP000481153"/>
    </source>
</evidence>
<evidence type="ECO:0000256" key="1">
    <source>
        <dbReference type="ARBA" id="ARBA00004141"/>
    </source>
</evidence>
<feature type="transmembrane region" description="Helical" evidence="11">
    <location>
        <begin position="486"/>
        <end position="509"/>
    </location>
</feature>
<evidence type="ECO:0008006" key="16">
    <source>
        <dbReference type="Google" id="ProtNLM"/>
    </source>
</evidence>
<dbReference type="Gene3D" id="3.40.50.80">
    <property type="entry name" value="Nucleotide-binding domain of ferredoxin-NADP reductase (FNR) module"/>
    <property type="match status" value="1"/>
</dbReference>
<dbReference type="GO" id="GO:0005509">
    <property type="term" value="F:calcium ion binding"/>
    <property type="evidence" value="ECO:0007669"/>
    <property type="project" value="InterPro"/>
</dbReference>
<feature type="domain" description="EF-hand" evidence="12">
    <location>
        <begin position="235"/>
        <end position="270"/>
    </location>
</feature>
<dbReference type="Pfam" id="PF08030">
    <property type="entry name" value="NAD_binding_6"/>
    <property type="match status" value="1"/>
</dbReference>
<dbReference type="Gene3D" id="1.10.238.10">
    <property type="entry name" value="EF-hand"/>
    <property type="match status" value="1"/>
</dbReference>
<dbReference type="CDD" id="cd06186">
    <property type="entry name" value="NOX_Duox_like_FAD_NADP"/>
    <property type="match status" value="1"/>
</dbReference>
<dbReference type="PANTHER" id="PTHR11972:SF153">
    <property type="entry name" value="SUPEROXIDE-GENERATING NADPH OXIDASE HEAVY CHAIN SUBUNIT A"/>
    <property type="match status" value="1"/>
</dbReference>
<keyword evidence="3 11" id="KW-0812">Transmembrane</keyword>
<dbReference type="GO" id="GO:0009653">
    <property type="term" value="P:anatomical structure morphogenesis"/>
    <property type="evidence" value="ECO:0007669"/>
    <property type="project" value="UniProtKB-ARBA"/>
</dbReference>
<evidence type="ECO:0000256" key="11">
    <source>
        <dbReference type="SAM" id="Phobius"/>
    </source>
</evidence>
<organism evidence="14 15">
    <name type="scientific">Aphanomyces euteiches</name>
    <dbReference type="NCBI Taxonomy" id="100861"/>
    <lineage>
        <taxon>Eukaryota</taxon>
        <taxon>Sar</taxon>
        <taxon>Stramenopiles</taxon>
        <taxon>Oomycota</taxon>
        <taxon>Saprolegniomycetes</taxon>
        <taxon>Saprolegniales</taxon>
        <taxon>Verrucalvaceae</taxon>
        <taxon>Aphanomyces</taxon>
    </lineage>
</organism>
<dbReference type="SUPFAM" id="SSF47473">
    <property type="entry name" value="EF-hand"/>
    <property type="match status" value="1"/>
</dbReference>
<keyword evidence="9 11" id="KW-0472">Membrane</keyword>
<feature type="region of interest" description="Disordered" evidence="10">
    <location>
        <begin position="61"/>
        <end position="90"/>
    </location>
</feature>
<evidence type="ECO:0000256" key="5">
    <source>
        <dbReference type="ARBA" id="ARBA00022827"/>
    </source>
</evidence>
<dbReference type="InterPro" id="IPR017938">
    <property type="entry name" value="Riboflavin_synthase-like_b-brl"/>
</dbReference>
<evidence type="ECO:0000256" key="7">
    <source>
        <dbReference type="ARBA" id="ARBA00022989"/>
    </source>
</evidence>